<dbReference type="Pfam" id="PF00534">
    <property type="entry name" value="Glycos_transf_1"/>
    <property type="match status" value="1"/>
</dbReference>
<proteinExistence type="predicted"/>
<dbReference type="RefSeq" id="WP_167072893.1">
    <property type="nucleotide sequence ID" value="NZ_JAAOZC010000003.1"/>
</dbReference>
<keyword evidence="6" id="KW-1185">Reference proteome</keyword>
<dbReference type="InterPro" id="IPR001296">
    <property type="entry name" value="Glyco_trans_1"/>
</dbReference>
<dbReference type="InterPro" id="IPR028098">
    <property type="entry name" value="Glyco_trans_4-like_N"/>
</dbReference>
<feature type="domain" description="Glycosyl transferase family 1" evidence="3">
    <location>
        <begin position="200"/>
        <end position="364"/>
    </location>
</feature>
<dbReference type="Proteomes" id="UP000727456">
    <property type="component" value="Unassembled WGS sequence"/>
</dbReference>
<dbReference type="PANTHER" id="PTHR12526">
    <property type="entry name" value="GLYCOSYLTRANSFERASE"/>
    <property type="match status" value="1"/>
</dbReference>
<reference evidence="5 6" key="1">
    <citation type="submission" date="2020-03" db="EMBL/GenBank/DDBJ databases">
        <title>Genomic Encyclopedia of Type Strains, Phase III (KMG-III): the genomes of soil and plant-associated and newly described type strains.</title>
        <authorList>
            <person name="Whitman W."/>
        </authorList>
    </citation>
    <scope>NUCLEOTIDE SEQUENCE [LARGE SCALE GENOMIC DNA]</scope>
    <source>
        <strain evidence="5 6">CECT 8804</strain>
    </source>
</reference>
<evidence type="ECO:0000313" key="6">
    <source>
        <dbReference type="Proteomes" id="UP000727456"/>
    </source>
</evidence>
<keyword evidence="1" id="KW-0328">Glycosyltransferase</keyword>
<dbReference type="CDD" id="cd03801">
    <property type="entry name" value="GT4_PimA-like"/>
    <property type="match status" value="1"/>
</dbReference>
<dbReference type="Gene3D" id="3.40.50.2000">
    <property type="entry name" value="Glycogen Phosphorylase B"/>
    <property type="match status" value="2"/>
</dbReference>
<dbReference type="SUPFAM" id="SSF53756">
    <property type="entry name" value="UDP-Glycosyltransferase/glycogen phosphorylase"/>
    <property type="match status" value="1"/>
</dbReference>
<sequence length="396" mass="41961">MVSKSQAQPERSVLFLDQAGEMGGAQLSLLDLAAAYPREAASVFLFSDGPFRKRLTERGVDVAVAAGAGNFLTVPRGASAFGVLRGVTALGKLVRQVAKRARGYRVIHANSQKALLVGALAARLSGRPLVWHLRDILTAEDTSRTVHWIARTFANKFCTLVIANSDATAQAFREIGGKAPVRLIHNGIDPERFGPDIAAQPRPADIPANAPLIGVFSRLSAWKGQHVAIDALARVEGAHLLLVGGALFGQQPYEARLRAQAESLGLKGRVHFLGDQSDVAGWMRACDVILHSSVQAEPFGRVVVEGMLSERPVVATDAGGVPEIIDRDETGLLVPPRDADAMAAAITALLSDPARADRTAKAGRAAAEQRFSVQTYIANVQAALAEVAEGRLSDAA</sequence>
<dbReference type="PANTHER" id="PTHR12526:SF510">
    <property type="entry name" value="D-INOSITOL 3-PHOSPHATE GLYCOSYLTRANSFERASE"/>
    <property type="match status" value="1"/>
</dbReference>
<evidence type="ECO:0000259" key="4">
    <source>
        <dbReference type="Pfam" id="PF13439"/>
    </source>
</evidence>
<keyword evidence="2" id="KW-0808">Transferase</keyword>
<comment type="caution">
    <text evidence="5">The sequence shown here is derived from an EMBL/GenBank/DDBJ whole genome shotgun (WGS) entry which is preliminary data.</text>
</comment>
<evidence type="ECO:0000259" key="3">
    <source>
        <dbReference type="Pfam" id="PF00534"/>
    </source>
</evidence>
<organism evidence="5 6">
    <name type="scientific">Sphingomonas vulcanisoli</name>
    <dbReference type="NCBI Taxonomy" id="1658060"/>
    <lineage>
        <taxon>Bacteria</taxon>
        <taxon>Pseudomonadati</taxon>
        <taxon>Pseudomonadota</taxon>
        <taxon>Alphaproteobacteria</taxon>
        <taxon>Sphingomonadales</taxon>
        <taxon>Sphingomonadaceae</taxon>
        <taxon>Sphingomonas</taxon>
    </lineage>
</organism>
<accession>A0ABX0TRB9</accession>
<evidence type="ECO:0000313" key="5">
    <source>
        <dbReference type="EMBL" id="NIJ08071.1"/>
    </source>
</evidence>
<evidence type="ECO:0000256" key="2">
    <source>
        <dbReference type="ARBA" id="ARBA00022679"/>
    </source>
</evidence>
<gene>
    <name evidence="5" type="ORF">FHS31_001681</name>
</gene>
<dbReference type="EMBL" id="JAAOZC010000003">
    <property type="protein sequence ID" value="NIJ08071.1"/>
    <property type="molecule type" value="Genomic_DNA"/>
</dbReference>
<name>A0ABX0TRB9_9SPHN</name>
<protein>
    <submittedName>
        <fullName evidence="5">Glycosyltransferase involved in cell wall biosynthesis</fullName>
    </submittedName>
</protein>
<evidence type="ECO:0000256" key="1">
    <source>
        <dbReference type="ARBA" id="ARBA00022676"/>
    </source>
</evidence>
<feature type="domain" description="Glycosyltransferase subfamily 4-like N-terminal" evidence="4">
    <location>
        <begin position="22"/>
        <end position="192"/>
    </location>
</feature>
<dbReference type="Pfam" id="PF13439">
    <property type="entry name" value="Glyco_transf_4"/>
    <property type="match status" value="1"/>
</dbReference>